<sequence>MAYDLAKVTANGNNLIAQILANKSSLSVDKIEISDTQLPSTTDISTMTSVPKVVQTVSANGFSKNSNTLIISTVVDNSSISADYKAWVFGIWGSDSQNGQSQLIAVITSTNSPDTIPAFSGRTPVSYTYKFNIGFSNASQIQFNMIDDSFATNDTVVHTTGDETIDGQKKFKTDPTDSAGNAYAKTVDVNQQLDKKVNVSDMRKPASDVAGIEEVNAKQDKIGYTPADDSKVVHSTDTSNWQKQAMFNPGDYRIDSTTPTADFATLLRSKYDKGGIVYIRDNNGPSYAQIVDAVVICEGDSWWYAYGVTWDGIFAHRRIRATDDTGWVLNADDSKVAHLSGANNFDTVPTVNNNPLLLASSLPSDLARTGQDANFTGKLQKSGIDVATKSDVTTAVNTATSNVVTTDKLANFTAGLQSGGVSVATSDDLKSVEDSAWRQLDRSHINSNSTFVYKLIDNSNLVFFWQGLANEQGKIVTTTADLSSIFNGLKLSSACAAYYGVNIASNIVCKNNILSFYGEGDFYTTSDMDTSAYPCMCLATYTSLVN</sequence>
<reference evidence="1 2" key="1">
    <citation type="journal article" date="2015" name="Genome Announc.">
        <title>Expanding the biotechnology potential of lactobacilli through comparative genomics of 213 strains and associated genera.</title>
        <authorList>
            <person name="Sun Z."/>
            <person name="Harris H.M."/>
            <person name="McCann A."/>
            <person name="Guo C."/>
            <person name="Argimon S."/>
            <person name="Zhang W."/>
            <person name="Yang X."/>
            <person name="Jeffery I.B."/>
            <person name="Cooney J.C."/>
            <person name="Kagawa T.F."/>
            <person name="Liu W."/>
            <person name="Song Y."/>
            <person name="Salvetti E."/>
            <person name="Wrobel A."/>
            <person name="Rasinkangas P."/>
            <person name="Parkhill J."/>
            <person name="Rea M.C."/>
            <person name="O'Sullivan O."/>
            <person name="Ritari J."/>
            <person name="Douillard F.P."/>
            <person name="Paul Ross R."/>
            <person name="Yang R."/>
            <person name="Briner A.E."/>
            <person name="Felis G.E."/>
            <person name="de Vos W.M."/>
            <person name="Barrangou R."/>
            <person name="Klaenhammer T.R."/>
            <person name="Caufield P.W."/>
            <person name="Cui Y."/>
            <person name="Zhang H."/>
            <person name="O'Toole P.W."/>
        </authorList>
    </citation>
    <scope>NUCLEOTIDE SEQUENCE [LARGE SCALE GENOMIC DNA]</scope>
    <source>
        <strain evidence="1 2">DSM 19906</strain>
    </source>
</reference>
<gene>
    <name evidence="1" type="ORF">FC98_GL001861</name>
</gene>
<organism evidence="1 2">
    <name type="scientific">Lentilactobacillus kisonensis DSM 19906 = JCM 15041</name>
    <dbReference type="NCBI Taxonomy" id="1423766"/>
    <lineage>
        <taxon>Bacteria</taxon>
        <taxon>Bacillati</taxon>
        <taxon>Bacillota</taxon>
        <taxon>Bacilli</taxon>
        <taxon>Lactobacillales</taxon>
        <taxon>Lactobacillaceae</taxon>
        <taxon>Lentilactobacillus</taxon>
    </lineage>
</organism>
<accession>A0A0R1NU20</accession>
<name>A0A0R1NU20_9LACO</name>
<keyword evidence="2" id="KW-1185">Reference proteome</keyword>
<dbReference type="PATRIC" id="fig|1423766.4.peg.1924"/>
<dbReference type="SUPFAM" id="SSF69349">
    <property type="entry name" value="Phage fibre proteins"/>
    <property type="match status" value="1"/>
</dbReference>
<comment type="caution">
    <text evidence="1">The sequence shown here is derived from an EMBL/GenBank/DDBJ whole genome shotgun (WGS) entry which is preliminary data.</text>
</comment>
<protein>
    <submittedName>
        <fullName evidence="1">Uncharacterized protein</fullName>
    </submittedName>
</protein>
<dbReference type="Gene3D" id="6.10.140.2190">
    <property type="match status" value="1"/>
</dbReference>
<evidence type="ECO:0000313" key="2">
    <source>
        <dbReference type="Proteomes" id="UP000051439"/>
    </source>
</evidence>
<evidence type="ECO:0000313" key="1">
    <source>
        <dbReference type="EMBL" id="KRL20107.1"/>
    </source>
</evidence>
<dbReference type="RefSeq" id="WP_056949655.1">
    <property type="nucleotide sequence ID" value="NZ_AZEB01000037.1"/>
</dbReference>
<dbReference type="EMBL" id="AZEB01000037">
    <property type="protein sequence ID" value="KRL20107.1"/>
    <property type="molecule type" value="Genomic_DNA"/>
</dbReference>
<proteinExistence type="predicted"/>
<dbReference type="Proteomes" id="UP000051439">
    <property type="component" value="Unassembled WGS sequence"/>
</dbReference>
<dbReference type="AlphaFoldDB" id="A0A0R1NU20"/>